<dbReference type="InterPro" id="IPR018313">
    <property type="entry name" value="SBP_3_CS"/>
</dbReference>
<dbReference type="PROSITE" id="PS51257">
    <property type="entry name" value="PROKAR_LIPOPROTEIN"/>
    <property type="match status" value="1"/>
</dbReference>
<dbReference type="OrthoDB" id="9774451at2"/>
<reference evidence="8" key="1">
    <citation type="submission" date="2007-10" db="EMBL/GenBank/DDBJ databases">
        <title>Complete genome of Alkaliphilus oremlandii OhILAs.</title>
        <authorList>
            <person name="Copeland A."/>
            <person name="Lucas S."/>
            <person name="Lapidus A."/>
            <person name="Barry K."/>
            <person name="Detter J.C."/>
            <person name="Glavina del Rio T."/>
            <person name="Hammon N."/>
            <person name="Israni S."/>
            <person name="Dalin E."/>
            <person name="Tice H."/>
            <person name="Pitluck S."/>
            <person name="Chain P."/>
            <person name="Malfatti S."/>
            <person name="Shin M."/>
            <person name="Vergez L."/>
            <person name="Schmutz J."/>
            <person name="Larimer F."/>
            <person name="Land M."/>
            <person name="Hauser L."/>
            <person name="Kyrpides N."/>
            <person name="Mikhailova N."/>
            <person name="Stolz J.F."/>
            <person name="Dawson A."/>
            <person name="Fisher E."/>
            <person name="Crable B."/>
            <person name="Perera E."/>
            <person name="Lisak J."/>
            <person name="Ranganathan M."/>
            <person name="Basu P."/>
            <person name="Richardson P."/>
        </authorList>
    </citation>
    <scope>NUCLEOTIDE SEQUENCE [LARGE SCALE GENOMIC DNA]</scope>
    <source>
        <strain evidence="8">OhILAs</strain>
    </source>
</reference>
<dbReference type="eggNOG" id="COG0834">
    <property type="taxonomic scope" value="Bacteria"/>
</dbReference>
<accession>A8MKT2</accession>
<dbReference type="Proteomes" id="UP000000269">
    <property type="component" value="Chromosome"/>
</dbReference>
<evidence type="ECO:0000259" key="6">
    <source>
        <dbReference type="SMART" id="SM00062"/>
    </source>
</evidence>
<dbReference type="InterPro" id="IPR001638">
    <property type="entry name" value="Solute-binding_3/MltF_N"/>
</dbReference>
<sequence length="281" mass="30262">MKKFSKLFIASLIIGGILSLTACGNGGGATTGGETETGGKEVVSKIEQIKKSGKLILGTSADYPPYEFHKEIDGKDTIVGFDIEIAKEIAKDLGVELEIKDMDFDGLLLALNADKVDMVMAGMTPDPERIKVVDFSKIYYEAVHGVVINVANKDTFKTVEDLAGKKVGAQKGAVQEDIAVNEIPDIELKSLAKIPDLVLEVKHNKIDALVMEKPVANSYVDHNSDLALMDLTFDDGEGGSAVAIKKGNTDLMEEINKTLDRLMQDGSIDKFVAEATALVEE</sequence>
<evidence type="ECO:0000256" key="3">
    <source>
        <dbReference type="ARBA" id="ARBA00022729"/>
    </source>
</evidence>
<protein>
    <submittedName>
        <fullName evidence="7">Extracellular solute-binding protein family 3</fullName>
    </submittedName>
</protein>
<evidence type="ECO:0000313" key="7">
    <source>
        <dbReference type="EMBL" id="ABW17749.1"/>
    </source>
</evidence>
<evidence type="ECO:0000256" key="2">
    <source>
        <dbReference type="ARBA" id="ARBA00010333"/>
    </source>
</evidence>
<dbReference type="PANTHER" id="PTHR35936:SF17">
    <property type="entry name" value="ARGININE-BINDING EXTRACELLULAR PROTEIN ARTP"/>
    <property type="match status" value="1"/>
</dbReference>
<gene>
    <name evidence="7" type="ordered locus">Clos_0183</name>
</gene>
<organism evidence="7 8">
    <name type="scientific">Alkaliphilus oremlandii (strain OhILAs)</name>
    <name type="common">Clostridium oremlandii (strain OhILAs)</name>
    <dbReference type="NCBI Taxonomy" id="350688"/>
    <lineage>
        <taxon>Bacteria</taxon>
        <taxon>Bacillati</taxon>
        <taxon>Bacillota</taxon>
        <taxon>Clostridia</taxon>
        <taxon>Peptostreptococcales</taxon>
        <taxon>Natronincolaceae</taxon>
        <taxon>Alkaliphilus</taxon>
    </lineage>
</organism>
<evidence type="ECO:0000256" key="4">
    <source>
        <dbReference type="RuleBase" id="RU003744"/>
    </source>
</evidence>
<dbReference type="EMBL" id="CP000853">
    <property type="protein sequence ID" value="ABW17749.1"/>
    <property type="molecule type" value="Genomic_DNA"/>
</dbReference>
<dbReference type="HOGENOM" id="CLU_019602_18_2_9"/>
<feature type="signal peptide" evidence="5">
    <location>
        <begin position="1"/>
        <end position="22"/>
    </location>
</feature>
<evidence type="ECO:0000256" key="5">
    <source>
        <dbReference type="SAM" id="SignalP"/>
    </source>
</evidence>
<feature type="domain" description="Solute-binding protein family 3/N-terminal" evidence="6">
    <location>
        <begin position="54"/>
        <end position="275"/>
    </location>
</feature>
<dbReference type="Pfam" id="PF00497">
    <property type="entry name" value="SBP_bac_3"/>
    <property type="match status" value="1"/>
</dbReference>
<dbReference type="STRING" id="350688.Clos_0183"/>
<dbReference type="PANTHER" id="PTHR35936">
    <property type="entry name" value="MEMBRANE-BOUND LYTIC MUREIN TRANSGLYCOSYLASE F"/>
    <property type="match status" value="1"/>
</dbReference>
<keyword evidence="3 5" id="KW-0732">Signal</keyword>
<dbReference type="SMART" id="SM00062">
    <property type="entry name" value="PBPb"/>
    <property type="match status" value="1"/>
</dbReference>
<dbReference type="RefSeq" id="WP_012158064.1">
    <property type="nucleotide sequence ID" value="NC_009922.1"/>
</dbReference>
<dbReference type="Gene3D" id="3.40.190.10">
    <property type="entry name" value="Periplasmic binding protein-like II"/>
    <property type="match status" value="2"/>
</dbReference>
<name>A8MKT2_ALKOO</name>
<dbReference type="SUPFAM" id="SSF53850">
    <property type="entry name" value="Periplasmic binding protein-like II"/>
    <property type="match status" value="1"/>
</dbReference>
<evidence type="ECO:0000256" key="1">
    <source>
        <dbReference type="ARBA" id="ARBA00004196"/>
    </source>
</evidence>
<evidence type="ECO:0000313" key="8">
    <source>
        <dbReference type="Proteomes" id="UP000000269"/>
    </source>
</evidence>
<dbReference type="CDD" id="cd13620">
    <property type="entry name" value="PBP2_GltS"/>
    <property type="match status" value="1"/>
</dbReference>
<keyword evidence="8" id="KW-1185">Reference proteome</keyword>
<dbReference type="AlphaFoldDB" id="A8MKT2"/>
<dbReference type="GO" id="GO:0030313">
    <property type="term" value="C:cell envelope"/>
    <property type="evidence" value="ECO:0007669"/>
    <property type="project" value="UniProtKB-SubCell"/>
</dbReference>
<dbReference type="PROSITE" id="PS01039">
    <property type="entry name" value="SBP_BACTERIAL_3"/>
    <property type="match status" value="1"/>
</dbReference>
<dbReference type="KEGG" id="aoe:Clos_0183"/>
<feature type="chain" id="PRO_5038739071" evidence="5">
    <location>
        <begin position="23"/>
        <end position="281"/>
    </location>
</feature>
<comment type="similarity">
    <text evidence="2 4">Belongs to the bacterial solute-binding protein 3 family.</text>
</comment>
<comment type="subcellular location">
    <subcellularLocation>
        <location evidence="1">Cell envelope</location>
    </subcellularLocation>
</comment>
<proteinExistence type="inferred from homology"/>